<evidence type="ECO:0000313" key="3">
    <source>
        <dbReference type="Proteomes" id="UP000279911"/>
    </source>
</evidence>
<dbReference type="AlphaFoldDB" id="A0A427TGR2"/>
<reference evidence="3" key="1">
    <citation type="submission" date="2018-12" db="EMBL/GenBank/DDBJ databases">
        <title>Bacillus chawlae sp. nov., Bacillus glennii sp. nov., and Bacillus saganii sp. nov. Isolated from the Vehicle Assembly Building at Kennedy Space Center where the Viking Spacecraft were Assembled.</title>
        <authorList>
            <person name="Seuylemezian A."/>
            <person name="Vaishampayan P."/>
        </authorList>
    </citation>
    <scope>NUCLEOTIDE SEQUENCE [LARGE SCALE GENOMIC DNA]</scope>
    <source>
        <strain evidence="3">DSM 13966</strain>
    </source>
</reference>
<comment type="caution">
    <text evidence="2">The sequence shown here is derived from an EMBL/GenBank/DDBJ whole genome shotgun (WGS) entry which is preliminary data.</text>
</comment>
<keyword evidence="1" id="KW-1133">Transmembrane helix</keyword>
<dbReference type="Pfam" id="PF10002">
    <property type="entry name" value="DUF2243"/>
    <property type="match status" value="1"/>
</dbReference>
<name>A0A427TGR2_9BACI</name>
<gene>
    <name evidence="2" type="ORF">EJA10_21555</name>
</gene>
<keyword evidence="1" id="KW-0472">Membrane</keyword>
<dbReference type="Proteomes" id="UP000279911">
    <property type="component" value="Unassembled WGS sequence"/>
</dbReference>
<feature type="transmembrane region" description="Helical" evidence="1">
    <location>
        <begin position="12"/>
        <end position="34"/>
    </location>
</feature>
<dbReference type="RefSeq" id="WP_125482098.1">
    <property type="nucleotide sequence ID" value="NZ_RSFW01000033.1"/>
</dbReference>
<feature type="transmembrane region" description="Helical" evidence="1">
    <location>
        <begin position="86"/>
        <end position="109"/>
    </location>
</feature>
<feature type="transmembrane region" description="Helical" evidence="1">
    <location>
        <begin position="54"/>
        <end position="74"/>
    </location>
</feature>
<dbReference type="InterPro" id="IPR018719">
    <property type="entry name" value="DUF2243_membrane"/>
</dbReference>
<evidence type="ECO:0000313" key="2">
    <source>
        <dbReference type="EMBL" id="RSD22337.1"/>
    </source>
</evidence>
<sequence>MSPKTKRKFLQIGSFILGFGFMGAMDGVIFHQLLQWHSVNMHTDRPGQIFSDGLFHFSVTVALVAGGIILWLAGKPSDISQGVRKLLAGFLTGAGIFNLLEGIVNHHILQIHRVKPGDPNALMYDLAFLASGLLLLIIGEAVRRRCKNT</sequence>
<dbReference type="EMBL" id="RSFW01000033">
    <property type="protein sequence ID" value="RSD22337.1"/>
    <property type="molecule type" value="Genomic_DNA"/>
</dbReference>
<feature type="transmembrane region" description="Helical" evidence="1">
    <location>
        <begin position="121"/>
        <end position="142"/>
    </location>
</feature>
<accession>A0A427TGR2</accession>
<protein>
    <submittedName>
        <fullName evidence="2">DUF2243 domain-containing protein</fullName>
    </submittedName>
</protein>
<organism evidence="2 3">
    <name type="scientific">Mesobacillus subterraneus</name>
    <dbReference type="NCBI Taxonomy" id="285983"/>
    <lineage>
        <taxon>Bacteria</taxon>
        <taxon>Bacillati</taxon>
        <taxon>Bacillota</taxon>
        <taxon>Bacilli</taxon>
        <taxon>Bacillales</taxon>
        <taxon>Bacillaceae</taxon>
        <taxon>Mesobacillus</taxon>
    </lineage>
</organism>
<keyword evidence="1" id="KW-0812">Transmembrane</keyword>
<evidence type="ECO:0000256" key="1">
    <source>
        <dbReference type="SAM" id="Phobius"/>
    </source>
</evidence>
<dbReference type="OrthoDB" id="5190099at2"/>
<proteinExistence type="predicted"/>